<dbReference type="OMA" id="TWWAPLF"/>
<evidence type="ECO:0000256" key="1">
    <source>
        <dbReference type="SAM" id="MobiDB-lite"/>
    </source>
</evidence>
<sequence>MASTLVFNCSLAAPIRASSRSARKPDPNSRKTASSTTWWAPLFGWSSDPDYINTGSDTVNKQAEISESESGSDGARSKFSLGCFTEEKARQLRKKTAESSSFHDIMYHSAIASRLASDISGRSGNE</sequence>
<dbReference type="PANTHER" id="PTHR34198">
    <property type="entry name" value="OS01G0175100 PROTEIN"/>
    <property type="match status" value="1"/>
</dbReference>
<feature type="compositionally biased region" description="Polar residues" evidence="1">
    <location>
        <begin position="54"/>
        <end position="71"/>
    </location>
</feature>
<proteinExistence type="predicted"/>
<accession>B9RUZ7</accession>
<dbReference type="AlphaFoldDB" id="B9RUZ7"/>
<dbReference type="InParanoid" id="B9RUZ7"/>
<dbReference type="STRING" id="3988.B9RUZ7"/>
<dbReference type="PANTHER" id="PTHR34198:SF1">
    <property type="entry name" value="OS01G0104300 PROTEIN"/>
    <property type="match status" value="1"/>
</dbReference>
<dbReference type="eggNOG" id="ENOG502S79U">
    <property type="taxonomic scope" value="Eukaryota"/>
</dbReference>
<keyword evidence="3" id="KW-1185">Reference proteome</keyword>
<dbReference type="Proteomes" id="UP000008311">
    <property type="component" value="Unassembled WGS sequence"/>
</dbReference>
<feature type="region of interest" description="Disordered" evidence="1">
    <location>
        <begin position="54"/>
        <end position="78"/>
    </location>
</feature>
<dbReference type="FunCoup" id="B9RUZ7">
    <property type="interactions" value="361"/>
</dbReference>
<gene>
    <name evidence="2" type="ORF">RCOM_0897620</name>
</gene>
<evidence type="ECO:0000313" key="2">
    <source>
        <dbReference type="EMBL" id="EEF44730.1"/>
    </source>
</evidence>
<dbReference type="KEGG" id="rcu:8271379"/>
<protein>
    <submittedName>
        <fullName evidence="2">Uncharacterized protein</fullName>
    </submittedName>
</protein>
<organism evidence="2 3">
    <name type="scientific">Ricinus communis</name>
    <name type="common">Castor bean</name>
    <dbReference type="NCBI Taxonomy" id="3988"/>
    <lineage>
        <taxon>Eukaryota</taxon>
        <taxon>Viridiplantae</taxon>
        <taxon>Streptophyta</taxon>
        <taxon>Embryophyta</taxon>
        <taxon>Tracheophyta</taxon>
        <taxon>Spermatophyta</taxon>
        <taxon>Magnoliopsida</taxon>
        <taxon>eudicotyledons</taxon>
        <taxon>Gunneridae</taxon>
        <taxon>Pentapetalae</taxon>
        <taxon>rosids</taxon>
        <taxon>fabids</taxon>
        <taxon>Malpighiales</taxon>
        <taxon>Euphorbiaceae</taxon>
        <taxon>Acalyphoideae</taxon>
        <taxon>Acalypheae</taxon>
        <taxon>Ricinus</taxon>
    </lineage>
</organism>
<name>B9RUZ7_RICCO</name>
<dbReference type="EMBL" id="EQ973818">
    <property type="protein sequence ID" value="EEF44730.1"/>
    <property type="molecule type" value="Genomic_DNA"/>
</dbReference>
<evidence type="ECO:0000313" key="3">
    <source>
        <dbReference type="Proteomes" id="UP000008311"/>
    </source>
</evidence>
<dbReference type="OrthoDB" id="1913905at2759"/>
<reference evidence="3" key="1">
    <citation type="journal article" date="2010" name="Nat. Biotechnol.">
        <title>Draft genome sequence of the oilseed species Ricinus communis.</title>
        <authorList>
            <person name="Chan A.P."/>
            <person name="Crabtree J."/>
            <person name="Zhao Q."/>
            <person name="Lorenzi H."/>
            <person name="Orvis J."/>
            <person name="Puiu D."/>
            <person name="Melake-Berhan A."/>
            <person name="Jones K.M."/>
            <person name="Redman J."/>
            <person name="Chen G."/>
            <person name="Cahoon E.B."/>
            <person name="Gedil M."/>
            <person name="Stanke M."/>
            <person name="Haas B.J."/>
            <person name="Wortman J.R."/>
            <person name="Fraser-Liggett C.M."/>
            <person name="Ravel J."/>
            <person name="Rabinowicz P.D."/>
        </authorList>
    </citation>
    <scope>NUCLEOTIDE SEQUENCE [LARGE SCALE GENOMIC DNA]</scope>
    <source>
        <strain evidence="3">cv. Hale</strain>
    </source>
</reference>